<dbReference type="RefSeq" id="WP_075125374.1">
    <property type="nucleotide sequence ID" value="NZ_MSIE01000015.1"/>
</dbReference>
<feature type="repeat" description="TPR" evidence="5">
    <location>
        <begin position="713"/>
        <end position="746"/>
    </location>
</feature>
<proteinExistence type="inferred from homology"/>
<dbReference type="PROSITE" id="PS50005">
    <property type="entry name" value="TPR"/>
    <property type="match status" value="2"/>
</dbReference>
<evidence type="ECO:0000313" key="9">
    <source>
        <dbReference type="Proteomes" id="UP000185596"/>
    </source>
</evidence>
<dbReference type="PRINTS" id="PR00364">
    <property type="entry name" value="DISEASERSIST"/>
</dbReference>
<dbReference type="Proteomes" id="UP000185596">
    <property type="component" value="Unassembled WGS sequence"/>
</dbReference>
<dbReference type="InterPro" id="IPR036388">
    <property type="entry name" value="WH-like_DNA-bd_sf"/>
</dbReference>
<dbReference type="Pfam" id="PF03704">
    <property type="entry name" value="BTAD"/>
    <property type="match status" value="1"/>
</dbReference>
<keyword evidence="4" id="KW-0804">Transcription</keyword>
<dbReference type="AlphaFoldDB" id="A0A1Q8CT89"/>
<keyword evidence="9" id="KW-1185">Reference proteome</keyword>
<feature type="repeat" description="TPR" evidence="5">
    <location>
        <begin position="875"/>
        <end position="908"/>
    </location>
</feature>
<dbReference type="SMART" id="SM01043">
    <property type="entry name" value="BTAD"/>
    <property type="match status" value="1"/>
</dbReference>
<dbReference type="InterPro" id="IPR019734">
    <property type="entry name" value="TPR_rpt"/>
</dbReference>
<dbReference type="GO" id="GO:0003677">
    <property type="term" value="F:DNA binding"/>
    <property type="evidence" value="ECO:0007669"/>
    <property type="project" value="UniProtKB-KW"/>
</dbReference>
<evidence type="ECO:0000259" key="7">
    <source>
        <dbReference type="SMART" id="SM01043"/>
    </source>
</evidence>
<comment type="similarity">
    <text evidence="1">Belongs to the AfsR/DnrI/RedD regulatory family.</text>
</comment>
<evidence type="ECO:0000256" key="1">
    <source>
        <dbReference type="ARBA" id="ARBA00005820"/>
    </source>
</evidence>
<protein>
    <submittedName>
        <fullName evidence="8">Uncharacterized protein</fullName>
    </submittedName>
</protein>
<dbReference type="Gene3D" id="3.40.50.300">
    <property type="entry name" value="P-loop containing nucleotide triphosphate hydrolases"/>
    <property type="match status" value="1"/>
</dbReference>
<dbReference type="SUPFAM" id="SSF52540">
    <property type="entry name" value="P-loop containing nucleoside triphosphate hydrolases"/>
    <property type="match status" value="1"/>
</dbReference>
<feature type="domain" description="OmpR/PhoB-type" evidence="6">
    <location>
        <begin position="17"/>
        <end position="92"/>
    </location>
</feature>
<evidence type="ECO:0000256" key="4">
    <source>
        <dbReference type="ARBA" id="ARBA00023163"/>
    </source>
</evidence>
<dbReference type="GO" id="GO:0043531">
    <property type="term" value="F:ADP binding"/>
    <property type="evidence" value="ECO:0007669"/>
    <property type="project" value="InterPro"/>
</dbReference>
<dbReference type="SMART" id="SM00862">
    <property type="entry name" value="Trans_reg_C"/>
    <property type="match status" value="1"/>
</dbReference>
<keyword evidence="2" id="KW-0805">Transcription regulation</keyword>
<dbReference type="Pfam" id="PF13374">
    <property type="entry name" value="TPR_10"/>
    <property type="match status" value="1"/>
</dbReference>
<dbReference type="Pfam" id="PF00486">
    <property type="entry name" value="Trans_reg_C"/>
    <property type="match status" value="1"/>
</dbReference>
<organism evidence="8 9">
    <name type="scientific">Actinophytocola xanthii</name>
    <dbReference type="NCBI Taxonomy" id="1912961"/>
    <lineage>
        <taxon>Bacteria</taxon>
        <taxon>Bacillati</taxon>
        <taxon>Actinomycetota</taxon>
        <taxon>Actinomycetes</taxon>
        <taxon>Pseudonocardiales</taxon>
        <taxon>Pseudonocardiaceae</taxon>
    </lineage>
</organism>
<dbReference type="SMART" id="SM00028">
    <property type="entry name" value="TPR"/>
    <property type="match status" value="5"/>
</dbReference>
<name>A0A1Q8CT89_9PSEU</name>
<dbReference type="PANTHER" id="PTHR35807">
    <property type="entry name" value="TRANSCRIPTIONAL REGULATOR REDD-RELATED"/>
    <property type="match status" value="1"/>
</dbReference>
<dbReference type="PANTHER" id="PTHR35807:SF1">
    <property type="entry name" value="TRANSCRIPTIONAL REGULATOR REDD"/>
    <property type="match status" value="1"/>
</dbReference>
<dbReference type="OrthoDB" id="3275754at2"/>
<evidence type="ECO:0000313" key="8">
    <source>
        <dbReference type="EMBL" id="OLF17582.1"/>
    </source>
</evidence>
<dbReference type="InterPro" id="IPR051677">
    <property type="entry name" value="AfsR-DnrI-RedD_regulator"/>
</dbReference>
<evidence type="ECO:0000256" key="5">
    <source>
        <dbReference type="PROSITE-ProRule" id="PRU00339"/>
    </source>
</evidence>
<dbReference type="Gene3D" id="1.25.40.10">
    <property type="entry name" value="Tetratricopeptide repeat domain"/>
    <property type="match status" value="3"/>
</dbReference>
<dbReference type="SUPFAM" id="SSF46894">
    <property type="entry name" value="C-terminal effector domain of the bipartite response regulators"/>
    <property type="match status" value="1"/>
</dbReference>
<reference evidence="8 9" key="1">
    <citation type="submission" date="2016-12" db="EMBL/GenBank/DDBJ databases">
        <title>The draft genome sequence of Actinophytocola sp. 11-183.</title>
        <authorList>
            <person name="Wang W."/>
            <person name="Yuan L."/>
        </authorList>
    </citation>
    <scope>NUCLEOTIDE SEQUENCE [LARGE SCALE GENOMIC DNA]</scope>
    <source>
        <strain evidence="8 9">11-183</strain>
    </source>
</reference>
<dbReference type="STRING" id="1912961.BU204_10195"/>
<accession>A0A1Q8CT89</accession>
<dbReference type="InterPro" id="IPR005158">
    <property type="entry name" value="BTAD"/>
</dbReference>
<dbReference type="Gene3D" id="1.10.10.10">
    <property type="entry name" value="Winged helix-like DNA-binding domain superfamily/Winged helix DNA-binding domain"/>
    <property type="match status" value="1"/>
</dbReference>
<dbReference type="GO" id="GO:0006355">
    <property type="term" value="P:regulation of DNA-templated transcription"/>
    <property type="evidence" value="ECO:0007669"/>
    <property type="project" value="InterPro"/>
</dbReference>
<dbReference type="SUPFAM" id="SSF48452">
    <property type="entry name" value="TPR-like"/>
    <property type="match status" value="3"/>
</dbReference>
<keyword evidence="3" id="KW-0238">DNA-binding</keyword>
<gene>
    <name evidence="8" type="ORF">BU204_10195</name>
</gene>
<sequence length="924" mass="102005">MTVKFCLLGELEARIDGVAVDLGHAMQRCVLAALVVDVGRGVSVEQLSGRVWGDRFPDRAARTLASYVSRLRQAFADAGGVGIERRSGGYVLTAEPESVDLHNFRSLLDQARSADDDRLALTLFDEALGLWRGEPFAGLETPWIATFREILDKERLTTELDRNDVQLRLGQHHAILARVSGQAAAHPLDERCAEQVMLALYRCGRQADALDAYQRIRRRLADELGVDPSPALRERYQQVLTAHPALGVEAAEPAQVPVPRQLPAPPRLFVGRLAELAELSRAVDAADGHGGTVMIFAIGGAGGIGKTTLALQWAHQNIERFPDGQLYVDLRGFAPSGPPTPPEAAIRGFLHALGVPLPAVPSELDTQVGLYRSLVADKRMLVLLDNARDTAQVEALLPGSASCTVVVTSRNRLAGLHVHGAHLVGLDVLGPDEAHDLLARRLQDDRAAVEQEAVADLLNWCGGVPLAIGVVAARATMHADFPLRVLAAELRDTSTRLDALDTGELATNLRAVFSWSYRTLYPETARVFQLLGLVPAPDIDLVAAANLTALPVPRTRQLLRDLEAAHLVAQPVPGRYRMHDLTRLYAAECARYDCAEPDRHTALRRLADFYLRTAHAAERLLNRTQLAQFDPPASVDHPHALADATAALAWFDAEHGCLLATQQAAAELGWHRVVWQLASTLHVFHRRRGYHHDELAVWRTALTAHRDDRVTEVLIHRQVGDAYISLGQHDEALDHLHKALTLAEHTQDLAGQADTHQALSWAWERLRDDRRALEHATQALRLYQTLPLRRPAREAEALNNVGWSAAQLGDYDLARSHCEDALALNRRDHHREGEAATLDSLGYIAHHTGHHAQAVDYYRQALALFRDLGNAYEEANTLDNLGHPYAALGEYEQAHEVWQNALDLYRSQRRTTDAARLQRNLEFA</sequence>
<dbReference type="EMBL" id="MSIE01000015">
    <property type="protein sequence ID" value="OLF17582.1"/>
    <property type="molecule type" value="Genomic_DNA"/>
</dbReference>
<evidence type="ECO:0000256" key="2">
    <source>
        <dbReference type="ARBA" id="ARBA00023015"/>
    </source>
</evidence>
<dbReference type="CDD" id="cd15831">
    <property type="entry name" value="BTAD"/>
    <property type="match status" value="1"/>
</dbReference>
<dbReference type="InterPro" id="IPR011990">
    <property type="entry name" value="TPR-like_helical_dom_sf"/>
</dbReference>
<dbReference type="Pfam" id="PF13424">
    <property type="entry name" value="TPR_12"/>
    <property type="match status" value="2"/>
</dbReference>
<evidence type="ECO:0000259" key="6">
    <source>
        <dbReference type="SMART" id="SM00862"/>
    </source>
</evidence>
<dbReference type="GO" id="GO:0000160">
    <property type="term" value="P:phosphorelay signal transduction system"/>
    <property type="evidence" value="ECO:0007669"/>
    <property type="project" value="InterPro"/>
</dbReference>
<dbReference type="InterPro" id="IPR027417">
    <property type="entry name" value="P-loop_NTPase"/>
</dbReference>
<comment type="caution">
    <text evidence="8">The sequence shown here is derived from an EMBL/GenBank/DDBJ whole genome shotgun (WGS) entry which is preliminary data.</text>
</comment>
<dbReference type="InterPro" id="IPR001867">
    <property type="entry name" value="OmpR/PhoB-type_DNA-bd"/>
</dbReference>
<keyword evidence="5" id="KW-0802">TPR repeat</keyword>
<evidence type="ECO:0000256" key="3">
    <source>
        <dbReference type="ARBA" id="ARBA00023125"/>
    </source>
</evidence>
<dbReference type="InterPro" id="IPR016032">
    <property type="entry name" value="Sig_transdc_resp-reg_C-effctor"/>
</dbReference>
<feature type="domain" description="Bacterial transcriptional activator" evidence="7">
    <location>
        <begin position="99"/>
        <end position="240"/>
    </location>
</feature>